<dbReference type="Proteomes" id="UP001187192">
    <property type="component" value="Unassembled WGS sequence"/>
</dbReference>
<reference evidence="1" key="1">
    <citation type="submission" date="2023-07" db="EMBL/GenBank/DDBJ databases">
        <title>draft genome sequence of fig (Ficus carica).</title>
        <authorList>
            <person name="Takahashi T."/>
            <person name="Nishimura K."/>
        </authorList>
    </citation>
    <scope>NUCLEOTIDE SEQUENCE</scope>
</reference>
<keyword evidence="2" id="KW-1185">Reference proteome</keyword>
<sequence>MTSLFYYSQALHEIATRGELSAADRYRRSGPIRLVHDHFLRVRHHPTFARNSQSTTPRAGVCAADSPSSFPSIVTISVIRSLRNRFE</sequence>
<organism evidence="1 2">
    <name type="scientific">Ficus carica</name>
    <name type="common">Common fig</name>
    <dbReference type="NCBI Taxonomy" id="3494"/>
    <lineage>
        <taxon>Eukaryota</taxon>
        <taxon>Viridiplantae</taxon>
        <taxon>Streptophyta</taxon>
        <taxon>Embryophyta</taxon>
        <taxon>Tracheophyta</taxon>
        <taxon>Spermatophyta</taxon>
        <taxon>Magnoliopsida</taxon>
        <taxon>eudicotyledons</taxon>
        <taxon>Gunneridae</taxon>
        <taxon>Pentapetalae</taxon>
        <taxon>rosids</taxon>
        <taxon>fabids</taxon>
        <taxon>Rosales</taxon>
        <taxon>Moraceae</taxon>
        <taxon>Ficeae</taxon>
        <taxon>Ficus</taxon>
    </lineage>
</organism>
<dbReference type="AlphaFoldDB" id="A0AA87Z7N8"/>
<evidence type="ECO:0000313" key="1">
    <source>
        <dbReference type="EMBL" id="GMN31739.1"/>
    </source>
</evidence>
<name>A0AA87Z7N8_FICCA</name>
<comment type="caution">
    <text evidence="1">The sequence shown here is derived from an EMBL/GenBank/DDBJ whole genome shotgun (WGS) entry which is preliminary data.</text>
</comment>
<protein>
    <submittedName>
        <fullName evidence="1">Uncharacterized protein</fullName>
    </submittedName>
</protein>
<gene>
    <name evidence="1" type="ORF">TIFTF001_003392</name>
</gene>
<accession>A0AA87Z7N8</accession>
<dbReference type="EMBL" id="BTGU01000003">
    <property type="protein sequence ID" value="GMN31739.1"/>
    <property type="molecule type" value="Genomic_DNA"/>
</dbReference>
<proteinExistence type="predicted"/>
<evidence type="ECO:0000313" key="2">
    <source>
        <dbReference type="Proteomes" id="UP001187192"/>
    </source>
</evidence>